<dbReference type="GO" id="GO:0046872">
    <property type="term" value="F:metal ion binding"/>
    <property type="evidence" value="ECO:0007669"/>
    <property type="project" value="UniProtKB-KW"/>
</dbReference>
<dbReference type="AlphaFoldDB" id="A0A2H9TC59"/>
<dbReference type="Pfam" id="PF01784">
    <property type="entry name" value="DUF34_NIF3"/>
    <property type="match status" value="1"/>
</dbReference>
<comment type="similarity">
    <text evidence="1">Belongs to the GTP cyclohydrolase I type 2/NIF3 family.</text>
</comment>
<dbReference type="PANTHER" id="PTHR13799">
    <property type="entry name" value="NGG1 INTERACTING FACTOR 3"/>
    <property type="match status" value="1"/>
</dbReference>
<dbReference type="NCBIfam" id="TIGR00486">
    <property type="entry name" value="YbgI_SA1388"/>
    <property type="match status" value="1"/>
</dbReference>
<reference evidence="3" key="1">
    <citation type="journal article" date="2017" name="Appl. Environ. Microbiol.">
        <title>Molecular characterization of an Endozoicomonas-like organism causing infection in king scallop Pecten maximus L.</title>
        <authorList>
            <person name="Cano I."/>
            <person name="van Aerle R."/>
            <person name="Ross S."/>
            <person name="Verner-Jeffreys D.W."/>
            <person name="Paley R.K."/>
            <person name="Rimmer G."/>
            <person name="Ryder D."/>
            <person name="Hooper P."/>
            <person name="Stone D."/>
            <person name="Feist S.W."/>
        </authorList>
    </citation>
    <scope>NUCLEOTIDE SEQUENCE</scope>
</reference>
<dbReference type="InterPro" id="IPR036069">
    <property type="entry name" value="DUF34/NIF3_sf"/>
</dbReference>
<accession>A0A2H9TC59</accession>
<evidence type="ECO:0000256" key="1">
    <source>
        <dbReference type="ARBA" id="ARBA00006964"/>
    </source>
</evidence>
<keyword evidence="2" id="KW-0479">Metal-binding</keyword>
<dbReference type="PANTHER" id="PTHR13799:SF14">
    <property type="entry name" value="GTP CYCLOHYDROLASE 1 TYPE 2 HOMOLOG"/>
    <property type="match status" value="1"/>
</dbReference>
<dbReference type="GO" id="GO:0016787">
    <property type="term" value="F:hydrolase activity"/>
    <property type="evidence" value="ECO:0007669"/>
    <property type="project" value="UniProtKB-KW"/>
</dbReference>
<dbReference type="GO" id="GO:0005737">
    <property type="term" value="C:cytoplasm"/>
    <property type="evidence" value="ECO:0007669"/>
    <property type="project" value="TreeGrafter"/>
</dbReference>
<dbReference type="EMBL" id="NSIT01000004">
    <property type="protein sequence ID" value="PJE80832.1"/>
    <property type="molecule type" value="Genomic_DNA"/>
</dbReference>
<dbReference type="Gene3D" id="3.40.1390.30">
    <property type="entry name" value="NIF3 (NGG1p interacting factor 3)-like"/>
    <property type="match status" value="2"/>
</dbReference>
<comment type="caution">
    <text evidence="3">The sequence shown here is derived from an EMBL/GenBank/DDBJ whole genome shotgun (WGS) entry which is preliminary data.</text>
</comment>
<gene>
    <name evidence="3" type="ORF">CI610_00175</name>
</gene>
<organism evidence="3">
    <name type="scientific">invertebrate metagenome</name>
    <dbReference type="NCBI Taxonomy" id="1711999"/>
    <lineage>
        <taxon>unclassified sequences</taxon>
        <taxon>metagenomes</taxon>
        <taxon>organismal metagenomes</taxon>
    </lineage>
</organism>
<evidence type="ECO:0000313" key="3">
    <source>
        <dbReference type="EMBL" id="PJE80832.1"/>
    </source>
</evidence>
<protein>
    <submittedName>
        <fullName evidence="3">GTP cyclohydrolase 1 type 2</fullName>
    </submittedName>
</protein>
<evidence type="ECO:0000256" key="2">
    <source>
        <dbReference type="ARBA" id="ARBA00022723"/>
    </source>
</evidence>
<keyword evidence="3" id="KW-0378">Hydrolase</keyword>
<dbReference type="InterPro" id="IPR002678">
    <property type="entry name" value="DUF34/NIF3"/>
</dbReference>
<dbReference type="FunFam" id="3.40.1390.30:FF:000002">
    <property type="entry name" value="Nif3-like dinuclear metal center protein"/>
    <property type="match status" value="1"/>
</dbReference>
<dbReference type="SUPFAM" id="SSF102705">
    <property type="entry name" value="NIF3 (NGG1p interacting factor 3)-like"/>
    <property type="match status" value="1"/>
</dbReference>
<sequence length="253" mass="27956">MGITLNALMNLLNHELKPELFKDYCPNGLQVEGKPSIKRIVTGVTACQQLIDEAIRLNADALLVHHGYFWRGENQAITGMKQRRIRSLLNHGISLITYHLPLDAHPTMGNNAQLAHLMGWETQGGMEPDKKHSIGNWGTLPAPISLDILCIQLEKILNRKPLIIDGGEHPVHSLAWCTGAAQSMIQQALDLGVDAFISGEISESTVHFARENNIHYISAGHHATERYGVQALGQWLEKETGITCPFVDINSPV</sequence>
<proteinExistence type="inferred from homology"/>
<name>A0A2H9TC59_9ZZZZ</name>